<dbReference type="InterPro" id="IPR029026">
    <property type="entry name" value="tRNA_m1G_MTases_N"/>
</dbReference>
<dbReference type="NCBIfam" id="TIGR00088">
    <property type="entry name" value="trmD"/>
    <property type="match status" value="1"/>
</dbReference>
<dbReference type="PANTHER" id="PTHR46417:SF1">
    <property type="entry name" value="TRNA (GUANINE-N(1)-)-METHYLTRANSFERASE"/>
    <property type="match status" value="1"/>
</dbReference>
<feature type="compositionally biased region" description="Basic and acidic residues" evidence="18">
    <location>
        <begin position="38"/>
        <end position="53"/>
    </location>
</feature>
<dbReference type="InterPro" id="IPR016009">
    <property type="entry name" value="tRNA_MeTrfase_TRMD/TRM10"/>
</dbReference>
<evidence type="ECO:0000256" key="18">
    <source>
        <dbReference type="SAM" id="MobiDB-lite"/>
    </source>
</evidence>
<reference evidence="20 21" key="1">
    <citation type="submission" date="2019-11" db="EMBL/GenBank/DDBJ databases">
        <authorList>
            <person name="Khan S.A."/>
            <person name="Jeon C.O."/>
            <person name="Chun B.H."/>
        </authorList>
    </citation>
    <scope>NUCLEOTIDE SEQUENCE [LARGE SCALE GENOMIC DNA]</scope>
    <source>
        <strain evidence="20 21">IMCC 1097</strain>
    </source>
</reference>
<feature type="binding site" evidence="15 16">
    <location>
        <begin position="132"/>
        <end position="137"/>
    </location>
    <ligand>
        <name>S-adenosyl-L-methionine</name>
        <dbReference type="ChEBI" id="CHEBI:59789"/>
    </ligand>
</feature>
<organism evidence="20 21">
    <name type="scientific">Litorivicinus lipolyticus</name>
    <dbReference type="NCBI Taxonomy" id="418701"/>
    <lineage>
        <taxon>Bacteria</taxon>
        <taxon>Pseudomonadati</taxon>
        <taxon>Pseudomonadota</taxon>
        <taxon>Gammaproteobacteria</taxon>
        <taxon>Oceanospirillales</taxon>
        <taxon>Litorivicinaceae</taxon>
        <taxon>Litorivicinus</taxon>
    </lineage>
</organism>
<name>A0A5Q2QFI1_9GAMM</name>
<evidence type="ECO:0000256" key="11">
    <source>
        <dbReference type="ARBA" id="ARBA00022694"/>
    </source>
</evidence>
<evidence type="ECO:0000256" key="10">
    <source>
        <dbReference type="ARBA" id="ARBA00022691"/>
    </source>
</evidence>
<dbReference type="InterPro" id="IPR023148">
    <property type="entry name" value="tRNA_m1G_MeTrfase_C_sf"/>
</dbReference>
<dbReference type="AlphaFoldDB" id="A0A5Q2QFI1"/>
<dbReference type="KEGG" id="llp:GH975_09485"/>
<dbReference type="Gene3D" id="3.40.1280.10">
    <property type="match status" value="1"/>
</dbReference>
<dbReference type="InterPro" id="IPR029028">
    <property type="entry name" value="Alpha/beta_knot_MTases"/>
</dbReference>
<gene>
    <name evidence="15 20" type="primary">trmD</name>
    <name evidence="20" type="ORF">GH975_09485</name>
</gene>
<evidence type="ECO:0000256" key="15">
    <source>
        <dbReference type="HAMAP-Rule" id="MF_00605"/>
    </source>
</evidence>
<dbReference type="GO" id="GO:0052906">
    <property type="term" value="F:tRNA (guanine(37)-N1)-methyltransferase activity"/>
    <property type="evidence" value="ECO:0007669"/>
    <property type="project" value="UniProtKB-UniRule"/>
</dbReference>
<evidence type="ECO:0000256" key="2">
    <source>
        <dbReference type="ARBA" id="ARBA00004496"/>
    </source>
</evidence>
<keyword evidence="10 15" id="KW-0949">S-adenosyl-L-methionine</keyword>
<dbReference type="PANTHER" id="PTHR46417">
    <property type="entry name" value="TRNA (GUANINE-N(1)-)-METHYLTRANSFERASE"/>
    <property type="match status" value="1"/>
</dbReference>
<evidence type="ECO:0000313" key="20">
    <source>
        <dbReference type="EMBL" id="QGG80786.1"/>
    </source>
</evidence>
<evidence type="ECO:0000256" key="8">
    <source>
        <dbReference type="ARBA" id="ARBA00022603"/>
    </source>
</evidence>
<comment type="function">
    <text evidence="1 15 17">Specifically methylates guanosine-37 in various tRNAs.</text>
</comment>
<comment type="subunit">
    <text evidence="4 15 17">Homodimer.</text>
</comment>
<comment type="subcellular location">
    <subcellularLocation>
        <location evidence="2 15 17">Cytoplasm</location>
    </subcellularLocation>
</comment>
<dbReference type="Gene3D" id="1.10.1270.20">
    <property type="entry name" value="tRNA(m1g37)methyltransferase, domain 2"/>
    <property type="match status" value="1"/>
</dbReference>
<dbReference type="EMBL" id="CP045871">
    <property type="protein sequence ID" value="QGG80786.1"/>
    <property type="molecule type" value="Genomic_DNA"/>
</dbReference>
<dbReference type="FunFam" id="3.40.1280.10:FF:000001">
    <property type="entry name" value="tRNA (guanine-N(1)-)-methyltransferase"/>
    <property type="match status" value="1"/>
</dbReference>
<dbReference type="Pfam" id="PF01746">
    <property type="entry name" value="tRNA_m1G_MT"/>
    <property type="match status" value="1"/>
</dbReference>
<evidence type="ECO:0000256" key="5">
    <source>
        <dbReference type="ARBA" id="ARBA00012807"/>
    </source>
</evidence>
<protein>
    <recommendedName>
        <fullName evidence="6 15">tRNA (guanine-N(1)-)-methyltransferase</fullName>
        <ecNumber evidence="5 15">2.1.1.228</ecNumber>
    </recommendedName>
    <alternativeName>
        <fullName evidence="12 15">M1G-methyltransferase</fullName>
    </alternativeName>
    <alternativeName>
        <fullName evidence="13 15">tRNA [GM37] methyltransferase</fullName>
    </alternativeName>
</protein>
<dbReference type="InterPro" id="IPR002649">
    <property type="entry name" value="tRNA_m1G_MeTrfase_TrmD"/>
</dbReference>
<evidence type="ECO:0000256" key="7">
    <source>
        <dbReference type="ARBA" id="ARBA00022490"/>
    </source>
</evidence>
<keyword evidence="9 15" id="KW-0808">Transferase</keyword>
<feature type="region of interest" description="Disordered" evidence="18">
    <location>
        <begin position="36"/>
        <end position="55"/>
    </location>
</feature>
<dbReference type="HAMAP" id="MF_00605">
    <property type="entry name" value="TrmD"/>
    <property type="match status" value="1"/>
</dbReference>
<evidence type="ECO:0000259" key="19">
    <source>
        <dbReference type="Pfam" id="PF01746"/>
    </source>
</evidence>
<evidence type="ECO:0000256" key="4">
    <source>
        <dbReference type="ARBA" id="ARBA00011738"/>
    </source>
</evidence>
<dbReference type="GO" id="GO:0005829">
    <property type="term" value="C:cytosol"/>
    <property type="evidence" value="ECO:0007669"/>
    <property type="project" value="TreeGrafter"/>
</dbReference>
<dbReference type="CDD" id="cd18080">
    <property type="entry name" value="TrmD-like"/>
    <property type="match status" value="1"/>
</dbReference>
<comment type="similarity">
    <text evidence="3 15 17">Belongs to the RNA methyltransferase TrmD family.</text>
</comment>
<dbReference type="RefSeq" id="WP_153714290.1">
    <property type="nucleotide sequence ID" value="NZ_CP045871.1"/>
</dbReference>
<accession>A0A5Q2QFI1</accession>
<keyword evidence="7 15" id="KW-0963">Cytoplasm</keyword>
<keyword evidence="11 15" id="KW-0819">tRNA processing</keyword>
<keyword evidence="21" id="KW-1185">Reference proteome</keyword>
<evidence type="ECO:0000256" key="6">
    <source>
        <dbReference type="ARBA" id="ARBA00014679"/>
    </source>
</evidence>
<keyword evidence="8 15" id="KW-0489">Methyltransferase</keyword>
<comment type="catalytic activity">
    <reaction evidence="14 15 17">
        <text>guanosine(37) in tRNA + S-adenosyl-L-methionine = N(1)-methylguanosine(37) in tRNA + S-adenosyl-L-homocysteine + H(+)</text>
        <dbReference type="Rhea" id="RHEA:36899"/>
        <dbReference type="Rhea" id="RHEA-COMP:10145"/>
        <dbReference type="Rhea" id="RHEA-COMP:10147"/>
        <dbReference type="ChEBI" id="CHEBI:15378"/>
        <dbReference type="ChEBI" id="CHEBI:57856"/>
        <dbReference type="ChEBI" id="CHEBI:59789"/>
        <dbReference type="ChEBI" id="CHEBI:73542"/>
        <dbReference type="ChEBI" id="CHEBI:74269"/>
        <dbReference type="EC" id="2.1.1.228"/>
    </reaction>
</comment>
<evidence type="ECO:0000256" key="1">
    <source>
        <dbReference type="ARBA" id="ARBA00002634"/>
    </source>
</evidence>
<evidence type="ECO:0000256" key="16">
    <source>
        <dbReference type="PIRSR" id="PIRSR000386-1"/>
    </source>
</evidence>
<evidence type="ECO:0000256" key="14">
    <source>
        <dbReference type="ARBA" id="ARBA00047783"/>
    </source>
</evidence>
<dbReference type="EC" id="2.1.1.228" evidence="5 15"/>
<proteinExistence type="inferred from homology"/>
<evidence type="ECO:0000256" key="3">
    <source>
        <dbReference type="ARBA" id="ARBA00007630"/>
    </source>
</evidence>
<evidence type="ECO:0000256" key="12">
    <source>
        <dbReference type="ARBA" id="ARBA00029736"/>
    </source>
</evidence>
<feature type="binding site" evidence="15 16">
    <location>
        <position position="112"/>
    </location>
    <ligand>
        <name>S-adenosyl-L-methionine</name>
        <dbReference type="ChEBI" id="CHEBI:59789"/>
    </ligand>
</feature>
<dbReference type="FunFam" id="1.10.1270.20:FF:000001">
    <property type="entry name" value="tRNA (guanine-N(1)-)-methyltransferase"/>
    <property type="match status" value="1"/>
</dbReference>
<dbReference type="PIRSF" id="PIRSF000386">
    <property type="entry name" value="tRNA_mtase"/>
    <property type="match status" value="1"/>
</dbReference>
<dbReference type="GO" id="GO:0002939">
    <property type="term" value="P:tRNA N1-guanine methylation"/>
    <property type="evidence" value="ECO:0007669"/>
    <property type="project" value="TreeGrafter"/>
</dbReference>
<evidence type="ECO:0000256" key="17">
    <source>
        <dbReference type="RuleBase" id="RU003464"/>
    </source>
</evidence>
<evidence type="ECO:0000256" key="9">
    <source>
        <dbReference type="ARBA" id="ARBA00022679"/>
    </source>
</evidence>
<dbReference type="OrthoDB" id="9807416at2"/>
<dbReference type="Proteomes" id="UP000388235">
    <property type="component" value="Chromosome"/>
</dbReference>
<evidence type="ECO:0000256" key="13">
    <source>
        <dbReference type="ARBA" id="ARBA00033392"/>
    </source>
</evidence>
<sequence length="260" mass="28991">MRFGVVTLFPEWVEQLTSVGVLERASQNGLISVTGFNPRDHATDNHRSVDDRPFGGGPGMLMQVDTTEAAIIKAREALPNAPVVYLSPQGRALNQPLVQELARLPELILLAGRYEGIDERLVDEHVDLEVSLGDYVLSGGELGAMVLIDAVSRMVPGVLGDQASAEQDSFAAHWLDCPHFTRPVDYRGNTVPEVLRSGHHGRIEAWRLQQSLERSWDRRPDLFERKRLTTTELSMINEHLSTLEKASTTRDGKNDEEPDY</sequence>
<dbReference type="SUPFAM" id="SSF75217">
    <property type="entry name" value="alpha/beta knot"/>
    <property type="match status" value="1"/>
</dbReference>
<evidence type="ECO:0000313" key="21">
    <source>
        <dbReference type="Proteomes" id="UP000388235"/>
    </source>
</evidence>
<feature type="domain" description="tRNA methyltransferase TRMD/TRM10-type" evidence="19">
    <location>
        <begin position="1"/>
        <end position="224"/>
    </location>
</feature>
<dbReference type="NCBIfam" id="NF000648">
    <property type="entry name" value="PRK00026.1"/>
    <property type="match status" value="1"/>
</dbReference>